<feature type="region of interest" description="Disordered" evidence="4">
    <location>
        <begin position="103"/>
        <end position="123"/>
    </location>
</feature>
<evidence type="ECO:0000256" key="3">
    <source>
        <dbReference type="ARBA" id="ARBA00023098"/>
    </source>
</evidence>
<dbReference type="GO" id="GO:0003847">
    <property type="term" value="F:1-alkyl-2-acetylglycerophosphocholine esterase activity"/>
    <property type="evidence" value="ECO:0007669"/>
    <property type="project" value="TreeGrafter"/>
</dbReference>
<proteinExistence type="predicted"/>
<dbReference type="SUPFAM" id="SSF53474">
    <property type="entry name" value="alpha/beta-Hydrolases"/>
    <property type="match status" value="1"/>
</dbReference>
<keyword evidence="2" id="KW-0442">Lipid degradation</keyword>
<evidence type="ECO:0000313" key="7">
    <source>
        <dbReference type="Proteomes" id="UP000250434"/>
    </source>
</evidence>
<organism evidence="6 7">
    <name type="scientific">Amycolatopsis albispora</name>
    <dbReference type="NCBI Taxonomy" id="1804986"/>
    <lineage>
        <taxon>Bacteria</taxon>
        <taxon>Bacillati</taxon>
        <taxon>Actinomycetota</taxon>
        <taxon>Actinomycetes</taxon>
        <taxon>Pseudonocardiales</taxon>
        <taxon>Pseudonocardiaceae</taxon>
        <taxon>Amycolatopsis</taxon>
    </lineage>
</organism>
<keyword evidence="1 6" id="KW-0378">Hydrolase</keyword>
<reference evidence="6 7" key="1">
    <citation type="submission" date="2016-04" db="EMBL/GenBank/DDBJ databases">
        <title>Complete genome sequence and analysis of deep-sea sediment isolate, Amycolatopsis sp. WP1.</title>
        <authorList>
            <person name="Wang H."/>
            <person name="Chen S."/>
            <person name="Wu Q."/>
        </authorList>
    </citation>
    <scope>NUCLEOTIDE SEQUENCE [LARGE SCALE GENOMIC DNA]</scope>
    <source>
        <strain evidence="6 7">WP1</strain>
    </source>
</reference>
<feature type="chain" id="PRO_5039025417" evidence="5">
    <location>
        <begin position="21"/>
        <end position="375"/>
    </location>
</feature>
<evidence type="ECO:0000256" key="1">
    <source>
        <dbReference type="ARBA" id="ARBA00022801"/>
    </source>
</evidence>
<dbReference type="KEGG" id="aab:A4R43_00740"/>
<dbReference type="InterPro" id="IPR029058">
    <property type="entry name" value="AB_hydrolase_fold"/>
</dbReference>
<dbReference type="Pfam" id="PF03403">
    <property type="entry name" value="PAF-AH_p_II"/>
    <property type="match status" value="2"/>
</dbReference>
<accession>A0A344KZJ7</accession>
<dbReference type="EMBL" id="CP015163">
    <property type="protein sequence ID" value="AXB41221.1"/>
    <property type="molecule type" value="Genomic_DNA"/>
</dbReference>
<feature type="compositionally biased region" description="Basic and acidic residues" evidence="4">
    <location>
        <begin position="103"/>
        <end position="120"/>
    </location>
</feature>
<dbReference type="PANTHER" id="PTHR10272">
    <property type="entry name" value="PLATELET-ACTIVATING FACTOR ACETYLHYDROLASE"/>
    <property type="match status" value="1"/>
</dbReference>
<dbReference type="AlphaFoldDB" id="A0A344KZJ7"/>
<dbReference type="Proteomes" id="UP000250434">
    <property type="component" value="Chromosome"/>
</dbReference>
<feature type="region of interest" description="Disordered" evidence="4">
    <location>
        <begin position="353"/>
        <end position="375"/>
    </location>
</feature>
<keyword evidence="5" id="KW-0732">Signal</keyword>
<keyword evidence="3" id="KW-0443">Lipid metabolism</keyword>
<dbReference type="OrthoDB" id="569821at2"/>
<feature type="signal peptide" evidence="5">
    <location>
        <begin position="1"/>
        <end position="20"/>
    </location>
</feature>
<evidence type="ECO:0000313" key="6">
    <source>
        <dbReference type="EMBL" id="AXB41221.1"/>
    </source>
</evidence>
<evidence type="ECO:0000256" key="5">
    <source>
        <dbReference type="SAM" id="SignalP"/>
    </source>
</evidence>
<dbReference type="Gene3D" id="3.40.50.1820">
    <property type="entry name" value="alpha/beta hydrolase"/>
    <property type="match status" value="1"/>
</dbReference>
<evidence type="ECO:0000256" key="4">
    <source>
        <dbReference type="SAM" id="MobiDB-lite"/>
    </source>
</evidence>
<protein>
    <submittedName>
        <fullName evidence="6">Acetylhydrolase</fullName>
    </submittedName>
</protein>
<dbReference type="PANTHER" id="PTHR10272:SF0">
    <property type="entry name" value="PLATELET-ACTIVATING FACTOR ACETYLHYDROLASE"/>
    <property type="match status" value="1"/>
</dbReference>
<dbReference type="RefSeq" id="WP_113690509.1">
    <property type="nucleotide sequence ID" value="NZ_CP015163.1"/>
</dbReference>
<name>A0A344KZJ7_9PSEU</name>
<keyword evidence="7" id="KW-1185">Reference proteome</keyword>
<dbReference type="GO" id="GO:0016042">
    <property type="term" value="P:lipid catabolic process"/>
    <property type="evidence" value="ECO:0007669"/>
    <property type="project" value="UniProtKB-KW"/>
</dbReference>
<gene>
    <name evidence="6" type="ORF">A4R43_00740</name>
</gene>
<sequence>MIRKLLATSLAALMFAGAFAATGTASAAGELVLPAPTGPAAVGRSTLHLTDHSRRDPWVPERPRELMVSLYYPAQPGTGSPARYLSTEEARLLLEMQHREDLVSPRKLSETRTNARDHARPVPGRHPLLVLSPGFTLPRATLTVLTEDLASRGYLVALVDHAYESSGAAFPGGRMLTCVACAEVERTGDAGYRRVAQTRARDVSFVLDRLGTFGRLVDRGRIGIAGHSIGGNTAAVAMAGDPRFRAGVNLDGEYFEPVTGLSGRPFLMMGTETLHRPDGGDRTWPRDWPRFDGWKRWLTVAGSGHFSFIDLPVLAAQLGVTDPAAPLPGTRSGEITRAYTGAFFDQHLRSLPRPLLDGPSAEQPEVGFHSPQPTG</sequence>
<evidence type="ECO:0000256" key="2">
    <source>
        <dbReference type="ARBA" id="ARBA00022963"/>
    </source>
</evidence>